<sequence>MAKLEPMTNGYYLWHYIPSIPAGVIFTVLFFIITAFHFWKLFKTKARFTLPFAIGGLFEIIGYAARVAAHGKTSELMPYVIQSVFLLLAPILFAAAVYMVLARIIRSVNGEQYSPIRITWVTKIFVGCDVLTFLIQGTGAGMMSIGSMSKMGQNMVLAGLILQILTFVLFMVTAIVFERRMKAASTPEATQGGLPWKKHLFCLYAVCAMILLRSVFRVIEYGLGNDGYLLANEWPTYVLDAVPMFVAMICFGYWYPSELQLSLVKSESETEMASV</sequence>
<dbReference type="Proteomes" id="UP000191408">
    <property type="component" value="Unassembled WGS sequence"/>
</dbReference>
<feature type="transmembrane region" description="Helical" evidence="5">
    <location>
        <begin position="155"/>
        <end position="177"/>
    </location>
</feature>
<dbReference type="AlphaFoldDB" id="A0A1V6NFK5"/>
<dbReference type="OrthoDB" id="3358017at2759"/>
<name>A0A1V6NFK5_PENPO</name>
<feature type="transmembrane region" description="Helical" evidence="5">
    <location>
        <begin position="236"/>
        <end position="255"/>
    </location>
</feature>
<proteinExistence type="predicted"/>
<keyword evidence="3 5" id="KW-1133">Transmembrane helix</keyword>
<dbReference type="PANTHER" id="PTHR31465">
    <property type="entry name" value="PROTEIN RTA1-RELATED"/>
    <property type="match status" value="1"/>
</dbReference>
<dbReference type="PANTHER" id="PTHR31465:SF27">
    <property type="entry name" value="DOMAIN PROTEIN, PUTATIVE (AFU_ORTHOLOGUE AFUA_3G01030)-RELATED"/>
    <property type="match status" value="1"/>
</dbReference>
<reference evidence="7" key="1">
    <citation type="journal article" date="2017" name="Nat. Microbiol.">
        <title>Global analysis of biosynthetic gene clusters reveals vast potential of secondary metabolite production in Penicillium species.</title>
        <authorList>
            <person name="Nielsen J.C."/>
            <person name="Grijseels S."/>
            <person name="Prigent S."/>
            <person name="Ji B."/>
            <person name="Dainat J."/>
            <person name="Nielsen K.F."/>
            <person name="Frisvad J.C."/>
            <person name="Workman M."/>
            <person name="Nielsen J."/>
        </authorList>
    </citation>
    <scope>NUCLEOTIDE SEQUENCE [LARGE SCALE GENOMIC DNA]</scope>
    <source>
        <strain evidence="7">IBT 4502</strain>
    </source>
</reference>
<evidence type="ECO:0000256" key="5">
    <source>
        <dbReference type="SAM" id="Phobius"/>
    </source>
</evidence>
<keyword evidence="2 5" id="KW-0812">Transmembrane</keyword>
<comment type="caution">
    <text evidence="6">The sequence shown here is derived from an EMBL/GenBank/DDBJ whole genome shotgun (WGS) entry which is preliminary data.</text>
</comment>
<evidence type="ECO:0000256" key="1">
    <source>
        <dbReference type="ARBA" id="ARBA00004141"/>
    </source>
</evidence>
<gene>
    <name evidence="6" type="ORF">PENPOL_c009G00537</name>
</gene>
<feature type="transmembrane region" description="Helical" evidence="5">
    <location>
        <begin position="117"/>
        <end position="135"/>
    </location>
</feature>
<feature type="transmembrane region" description="Helical" evidence="5">
    <location>
        <begin position="12"/>
        <end position="36"/>
    </location>
</feature>
<evidence type="ECO:0000256" key="3">
    <source>
        <dbReference type="ARBA" id="ARBA00022989"/>
    </source>
</evidence>
<dbReference type="STRING" id="60169.A0A1V6NFK5"/>
<comment type="subcellular location">
    <subcellularLocation>
        <location evidence="1">Membrane</location>
        <topology evidence="1">Multi-pass membrane protein</topology>
    </subcellularLocation>
</comment>
<accession>A0A1V6NFK5</accession>
<dbReference type="Pfam" id="PF04479">
    <property type="entry name" value="RTA1"/>
    <property type="match status" value="1"/>
</dbReference>
<dbReference type="GO" id="GO:0016020">
    <property type="term" value="C:membrane"/>
    <property type="evidence" value="ECO:0007669"/>
    <property type="project" value="UniProtKB-SubCell"/>
</dbReference>
<keyword evidence="7" id="KW-1185">Reference proteome</keyword>
<evidence type="ECO:0000313" key="6">
    <source>
        <dbReference type="EMBL" id="OQD63528.1"/>
    </source>
</evidence>
<evidence type="ECO:0000256" key="4">
    <source>
        <dbReference type="ARBA" id="ARBA00023136"/>
    </source>
</evidence>
<organism evidence="6 7">
    <name type="scientific">Penicillium polonicum</name>
    <dbReference type="NCBI Taxonomy" id="60169"/>
    <lineage>
        <taxon>Eukaryota</taxon>
        <taxon>Fungi</taxon>
        <taxon>Dikarya</taxon>
        <taxon>Ascomycota</taxon>
        <taxon>Pezizomycotina</taxon>
        <taxon>Eurotiomycetes</taxon>
        <taxon>Eurotiomycetidae</taxon>
        <taxon>Eurotiales</taxon>
        <taxon>Aspergillaceae</taxon>
        <taxon>Penicillium</taxon>
    </lineage>
</organism>
<feature type="transmembrane region" description="Helical" evidence="5">
    <location>
        <begin position="80"/>
        <end position="105"/>
    </location>
</feature>
<keyword evidence="4 5" id="KW-0472">Membrane</keyword>
<dbReference type="InterPro" id="IPR007568">
    <property type="entry name" value="RTA1"/>
</dbReference>
<dbReference type="EMBL" id="MDYM01000009">
    <property type="protein sequence ID" value="OQD63528.1"/>
    <property type="molecule type" value="Genomic_DNA"/>
</dbReference>
<protein>
    <recommendedName>
        <fullName evidence="8">RTA1 like protein</fullName>
    </recommendedName>
</protein>
<evidence type="ECO:0008006" key="8">
    <source>
        <dbReference type="Google" id="ProtNLM"/>
    </source>
</evidence>
<evidence type="ECO:0000256" key="2">
    <source>
        <dbReference type="ARBA" id="ARBA00022692"/>
    </source>
</evidence>
<feature type="transmembrane region" description="Helical" evidence="5">
    <location>
        <begin position="48"/>
        <end position="68"/>
    </location>
</feature>
<feature type="transmembrane region" description="Helical" evidence="5">
    <location>
        <begin position="198"/>
        <end position="216"/>
    </location>
</feature>
<evidence type="ECO:0000313" key="7">
    <source>
        <dbReference type="Proteomes" id="UP000191408"/>
    </source>
</evidence>